<name>A0A929PWC5_9SPHI</name>
<protein>
    <submittedName>
        <fullName evidence="6">Alkaline phosphatase</fullName>
    </submittedName>
</protein>
<keyword evidence="3" id="KW-0862">Zinc</keyword>
<dbReference type="InterPro" id="IPR001952">
    <property type="entry name" value="Alkaline_phosphatase"/>
</dbReference>
<dbReference type="EMBL" id="JADFFL010000002">
    <property type="protein sequence ID" value="MBE9661220.1"/>
    <property type="molecule type" value="Genomic_DNA"/>
</dbReference>
<feature type="binding site" evidence="3">
    <location>
        <position position="551"/>
    </location>
    <ligand>
        <name>Zn(2+)</name>
        <dbReference type="ChEBI" id="CHEBI:29105"/>
        <label>2</label>
    </ligand>
</feature>
<dbReference type="InterPro" id="IPR017850">
    <property type="entry name" value="Alkaline_phosphatase_core_sf"/>
</dbReference>
<evidence type="ECO:0000313" key="7">
    <source>
        <dbReference type="Proteomes" id="UP000622475"/>
    </source>
</evidence>
<feature type="binding site" evidence="3">
    <location>
        <position position="389"/>
    </location>
    <ligand>
        <name>Mg(2+)</name>
        <dbReference type="ChEBI" id="CHEBI:18420"/>
    </ligand>
</feature>
<dbReference type="GO" id="GO:0004035">
    <property type="term" value="F:alkaline phosphatase activity"/>
    <property type="evidence" value="ECO:0007669"/>
    <property type="project" value="TreeGrafter"/>
</dbReference>
<dbReference type="InterPro" id="IPR017946">
    <property type="entry name" value="PLC-like_Pdiesterase_TIM-brl"/>
</dbReference>
<dbReference type="PRINTS" id="PR00113">
    <property type="entry name" value="ALKPHPHTASE"/>
</dbReference>
<dbReference type="PANTHER" id="PTHR11596:SF5">
    <property type="entry name" value="ALKALINE PHOSPHATASE"/>
    <property type="match status" value="1"/>
</dbReference>
<keyword evidence="7" id="KW-1185">Reference proteome</keyword>
<accession>A0A929PWC5</accession>
<dbReference type="GO" id="GO:0008081">
    <property type="term" value="F:phosphoric diester hydrolase activity"/>
    <property type="evidence" value="ECO:0007669"/>
    <property type="project" value="InterPro"/>
</dbReference>
<gene>
    <name evidence="6" type="ORF">IRJ16_04935</name>
</gene>
<comment type="cofactor">
    <cofactor evidence="3">
        <name>Zn(2+)</name>
        <dbReference type="ChEBI" id="CHEBI:29105"/>
    </cofactor>
    <text evidence="3">Binds 2 Zn(2+) ions.</text>
</comment>
<keyword evidence="3" id="KW-0460">Magnesium</keyword>
<dbReference type="Gene3D" id="3.20.20.190">
    <property type="entry name" value="Phosphatidylinositol (PI) phosphodiesterase"/>
    <property type="match status" value="1"/>
</dbReference>
<feature type="binding site" evidence="3">
    <location>
        <position position="550"/>
    </location>
    <ligand>
        <name>Zn(2+)</name>
        <dbReference type="ChEBI" id="CHEBI:29105"/>
        <label>2</label>
    </ligand>
</feature>
<keyword evidence="5" id="KW-0732">Signal</keyword>
<reference evidence="6" key="1">
    <citation type="submission" date="2020-10" db="EMBL/GenBank/DDBJ databases">
        <title>Mucilaginibacter mali sp. nov., isolated from rhizosphere soil of apple orchard.</title>
        <authorList>
            <person name="Lee J.-S."/>
            <person name="Kim H.S."/>
            <person name="Kim J.-S."/>
        </authorList>
    </citation>
    <scope>NUCLEOTIDE SEQUENCE</scope>
    <source>
        <strain evidence="6">KCTC 22746</strain>
    </source>
</reference>
<feature type="active site" description="Phosphoserine intermediate" evidence="2">
    <location>
        <position position="336"/>
    </location>
</feature>
<dbReference type="InterPro" id="IPR039559">
    <property type="entry name" value="AIM6_PI-PLC-like_dom"/>
</dbReference>
<dbReference type="CDD" id="cd16012">
    <property type="entry name" value="ALP"/>
    <property type="match status" value="1"/>
</dbReference>
<evidence type="ECO:0000313" key="6">
    <source>
        <dbReference type="EMBL" id="MBE9661220.1"/>
    </source>
</evidence>
<dbReference type="Proteomes" id="UP000622475">
    <property type="component" value="Unassembled WGS sequence"/>
</dbReference>
<dbReference type="GO" id="GO:0046872">
    <property type="term" value="F:metal ion binding"/>
    <property type="evidence" value="ECO:0007669"/>
    <property type="project" value="UniProtKB-KW"/>
</dbReference>
<feature type="binding site" evidence="3">
    <location>
        <position position="387"/>
    </location>
    <ligand>
        <name>Mg(2+)</name>
        <dbReference type="ChEBI" id="CHEBI:18420"/>
    </ligand>
</feature>
<feature type="binding site" evidence="3">
    <location>
        <position position="512"/>
    </location>
    <ligand>
        <name>Zn(2+)</name>
        <dbReference type="ChEBI" id="CHEBI:29105"/>
        <label>2</label>
    </ligand>
</feature>
<comment type="caution">
    <text evidence="6">The sequence shown here is derived from an EMBL/GenBank/DDBJ whole genome shotgun (WGS) entry which is preliminary data.</text>
</comment>
<feature type="signal peptide" evidence="5">
    <location>
        <begin position="1"/>
        <end position="21"/>
    </location>
</feature>
<comment type="cofactor">
    <cofactor evidence="3">
        <name>Mg(2+)</name>
        <dbReference type="ChEBI" id="CHEBI:18420"/>
    </cofactor>
    <text evidence="3">Binds 1 Mg(2+) ion.</text>
</comment>
<dbReference type="SUPFAM" id="SSF53649">
    <property type="entry name" value="Alkaline phosphatase-like"/>
    <property type="match status" value="1"/>
</dbReference>
<proteinExistence type="inferred from homology"/>
<evidence type="ECO:0000256" key="3">
    <source>
        <dbReference type="PIRSR" id="PIRSR601952-2"/>
    </source>
</evidence>
<keyword evidence="3" id="KW-0479">Metal-binding</keyword>
<dbReference type="SUPFAM" id="SSF51695">
    <property type="entry name" value="PLC-like phosphodiesterases"/>
    <property type="match status" value="1"/>
</dbReference>
<dbReference type="GO" id="GO:0006629">
    <property type="term" value="P:lipid metabolic process"/>
    <property type="evidence" value="ECO:0007669"/>
    <property type="project" value="InterPro"/>
</dbReference>
<dbReference type="CDD" id="cd08577">
    <property type="entry name" value="PI-PLCc_GDPD_SF_unchar3"/>
    <property type="match status" value="1"/>
</dbReference>
<evidence type="ECO:0000256" key="5">
    <source>
        <dbReference type="SAM" id="SignalP"/>
    </source>
</evidence>
<evidence type="ECO:0000256" key="4">
    <source>
        <dbReference type="RuleBase" id="RU003946"/>
    </source>
</evidence>
<sequence length="614" mass="67596">MFKRTILTALATIFVAISANAQSLRINQGHSHNDYHQNIPLLQSYYAGMGSIEADVFLQDGKLYVAHDKKEIEVDKTLDRCYLKPLAELFKKNGNRAYADPKYSLQLIVDIKENHIGVIAELIKELAPYPGVFDGTARGGIKLVLSGDMPVPANFNNFPAYIYYDGRPYTTYTADQLKRVAMISDALPNYTKWNGKGTPTPTDLVKLKDIVMAAHKKGKPFRFWATQDSPNTWIELEKIGVDWINTDHPQDLTNFLKNRAKLEYVNPTPYALYTPTYKSDGANKKVKNVILLIGDGMGLAQIQAGLTANHGQLNIYQCRNIGFSQTRAANSDNTDSAAGATAMATGQKTNNRYIGMDPQGRPLTNLPDILAKDGIKSGIISAGNITDATPACFYAHVTERDSMQMIARDLLNSKIDLLIGSGAKYFQNNKDKALVQKLADKQFRSFTSLADAESVKTGKQLILLPDADTRRMLDGRGDMLGRSLKHGIEVLSKNKKGFFVMAEGAQIDHGGHANDLPFVITELHDFDKTVAEALKFADQDGETLVIITADHETGGLTLLDASTEKGSVLTSFSTNDHTSINVPVFAYGPHSQDFTGTYQNTEIFKKILALITGK</sequence>
<feature type="chain" id="PRO_5037748500" evidence="5">
    <location>
        <begin position="22"/>
        <end position="614"/>
    </location>
</feature>
<dbReference type="AlphaFoldDB" id="A0A929PWC5"/>
<comment type="similarity">
    <text evidence="4">Belongs to the alkaline phosphatase family.</text>
</comment>
<dbReference type="SMART" id="SM00098">
    <property type="entry name" value="alkPPc"/>
    <property type="match status" value="1"/>
</dbReference>
<dbReference type="RefSeq" id="WP_194110422.1">
    <property type="nucleotide sequence ID" value="NZ_JADFFL010000002.1"/>
</dbReference>
<keyword evidence="1" id="KW-0597">Phosphoprotein</keyword>
<evidence type="ECO:0000256" key="2">
    <source>
        <dbReference type="PIRSR" id="PIRSR601952-1"/>
    </source>
</evidence>
<evidence type="ECO:0000256" key="1">
    <source>
        <dbReference type="ARBA" id="ARBA00022553"/>
    </source>
</evidence>
<dbReference type="Gene3D" id="3.40.720.10">
    <property type="entry name" value="Alkaline Phosphatase, subunit A"/>
    <property type="match status" value="1"/>
</dbReference>
<feature type="binding site" evidence="3">
    <location>
        <position position="503"/>
    </location>
    <ligand>
        <name>Mg(2+)</name>
        <dbReference type="ChEBI" id="CHEBI:18420"/>
    </ligand>
</feature>
<dbReference type="Pfam" id="PF00245">
    <property type="entry name" value="Alk_phosphatase"/>
    <property type="match status" value="1"/>
</dbReference>
<feature type="binding site" evidence="3">
    <location>
        <position position="508"/>
    </location>
    <ligand>
        <name>Zn(2+)</name>
        <dbReference type="ChEBI" id="CHEBI:29105"/>
        <label>2</label>
    </ligand>
</feature>
<dbReference type="PANTHER" id="PTHR11596">
    <property type="entry name" value="ALKALINE PHOSPHATASE"/>
    <property type="match status" value="1"/>
</dbReference>
<organism evidence="6 7">
    <name type="scientific">Mucilaginibacter myungsuensis</name>
    <dbReference type="NCBI Taxonomy" id="649104"/>
    <lineage>
        <taxon>Bacteria</taxon>
        <taxon>Pseudomonadati</taxon>
        <taxon>Bacteroidota</taxon>
        <taxon>Sphingobacteriia</taxon>
        <taxon>Sphingobacteriales</taxon>
        <taxon>Sphingobacteriaceae</taxon>
        <taxon>Mucilaginibacter</taxon>
    </lineage>
</organism>
<feature type="binding site" evidence="3">
    <location>
        <position position="295"/>
    </location>
    <ligand>
        <name>Zn(2+)</name>
        <dbReference type="ChEBI" id="CHEBI:29105"/>
        <label>2</label>
    </ligand>
</feature>
<feature type="binding site" evidence="3">
    <location>
        <position position="295"/>
    </location>
    <ligand>
        <name>Mg(2+)</name>
        <dbReference type="ChEBI" id="CHEBI:18420"/>
    </ligand>
</feature>